<dbReference type="AlphaFoldDB" id="A0A251Q1T7"/>
<protein>
    <submittedName>
        <fullName evidence="2">Uncharacterized protein</fullName>
    </submittedName>
</protein>
<evidence type="ECO:0000313" key="2">
    <source>
        <dbReference type="EMBL" id="ONI17370.1"/>
    </source>
</evidence>
<proteinExistence type="predicted"/>
<dbReference type="Gramene" id="ONI17370">
    <property type="protein sequence ID" value="ONI17370"/>
    <property type="gene ID" value="PRUPE_3G154800"/>
</dbReference>
<feature type="region of interest" description="Disordered" evidence="1">
    <location>
        <begin position="26"/>
        <end position="66"/>
    </location>
</feature>
<dbReference type="EMBL" id="CM007653">
    <property type="protein sequence ID" value="ONI17370.1"/>
    <property type="molecule type" value="Genomic_DNA"/>
</dbReference>
<reference evidence="2 3" key="1">
    <citation type="journal article" date="2013" name="Nat. Genet.">
        <title>The high-quality draft genome of peach (Prunus persica) identifies unique patterns of genetic diversity, domestication and genome evolution.</title>
        <authorList>
            <consortium name="International Peach Genome Initiative"/>
            <person name="Verde I."/>
            <person name="Abbott A.G."/>
            <person name="Scalabrin S."/>
            <person name="Jung S."/>
            <person name="Shu S."/>
            <person name="Marroni F."/>
            <person name="Zhebentyayeva T."/>
            <person name="Dettori M.T."/>
            <person name="Grimwood J."/>
            <person name="Cattonaro F."/>
            <person name="Zuccolo A."/>
            <person name="Rossini L."/>
            <person name="Jenkins J."/>
            <person name="Vendramin E."/>
            <person name="Meisel L.A."/>
            <person name="Decroocq V."/>
            <person name="Sosinski B."/>
            <person name="Prochnik S."/>
            <person name="Mitros T."/>
            <person name="Policriti A."/>
            <person name="Cipriani G."/>
            <person name="Dondini L."/>
            <person name="Ficklin S."/>
            <person name="Goodstein D.M."/>
            <person name="Xuan P."/>
            <person name="Del Fabbro C."/>
            <person name="Aramini V."/>
            <person name="Copetti D."/>
            <person name="Gonzalez S."/>
            <person name="Horner D.S."/>
            <person name="Falchi R."/>
            <person name="Lucas S."/>
            <person name="Mica E."/>
            <person name="Maldonado J."/>
            <person name="Lazzari B."/>
            <person name="Bielenberg D."/>
            <person name="Pirona R."/>
            <person name="Miculan M."/>
            <person name="Barakat A."/>
            <person name="Testolin R."/>
            <person name="Stella A."/>
            <person name="Tartarini S."/>
            <person name="Tonutti P."/>
            <person name="Arus P."/>
            <person name="Orellana A."/>
            <person name="Wells C."/>
            <person name="Main D."/>
            <person name="Vizzotto G."/>
            <person name="Silva H."/>
            <person name="Salamini F."/>
            <person name="Schmutz J."/>
            <person name="Morgante M."/>
            <person name="Rokhsar D.S."/>
        </authorList>
    </citation>
    <scope>NUCLEOTIDE SEQUENCE [LARGE SCALE GENOMIC DNA]</scope>
    <source>
        <strain evidence="3">cv. Nemared</strain>
    </source>
</reference>
<sequence>MSLNKPHHHHLKKCCRGHTHHLIHNRSGENMISSDLPAHKSEQINENNNFAKEQLGDLQQPPSKTM</sequence>
<keyword evidence="3" id="KW-1185">Reference proteome</keyword>
<accession>A0A251Q1T7</accession>
<organism evidence="2 3">
    <name type="scientific">Prunus persica</name>
    <name type="common">Peach</name>
    <name type="synonym">Amygdalus persica</name>
    <dbReference type="NCBI Taxonomy" id="3760"/>
    <lineage>
        <taxon>Eukaryota</taxon>
        <taxon>Viridiplantae</taxon>
        <taxon>Streptophyta</taxon>
        <taxon>Embryophyta</taxon>
        <taxon>Tracheophyta</taxon>
        <taxon>Spermatophyta</taxon>
        <taxon>Magnoliopsida</taxon>
        <taxon>eudicotyledons</taxon>
        <taxon>Gunneridae</taxon>
        <taxon>Pentapetalae</taxon>
        <taxon>rosids</taxon>
        <taxon>fabids</taxon>
        <taxon>Rosales</taxon>
        <taxon>Rosaceae</taxon>
        <taxon>Amygdaloideae</taxon>
        <taxon>Amygdaleae</taxon>
        <taxon>Prunus</taxon>
    </lineage>
</organism>
<evidence type="ECO:0000256" key="1">
    <source>
        <dbReference type="SAM" id="MobiDB-lite"/>
    </source>
</evidence>
<evidence type="ECO:0000313" key="3">
    <source>
        <dbReference type="Proteomes" id="UP000006882"/>
    </source>
</evidence>
<gene>
    <name evidence="2" type="ORF">PRUPE_3G154800</name>
</gene>
<dbReference type="Proteomes" id="UP000006882">
    <property type="component" value="Chromosome G3"/>
</dbReference>
<name>A0A251Q1T7_PRUPE</name>